<evidence type="ECO:0000313" key="4">
    <source>
        <dbReference type="EMBL" id="GAA4676173.1"/>
    </source>
</evidence>
<evidence type="ECO:0000256" key="2">
    <source>
        <dbReference type="ARBA" id="ARBA00022801"/>
    </source>
</evidence>
<evidence type="ECO:0000256" key="1">
    <source>
        <dbReference type="ARBA" id="ARBA00022723"/>
    </source>
</evidence>
<protein>
    <submittedName>
        <fullName evidence="4">Inositol monophosphatase family protein</fullName>
    </submittedName>
</protein>
<dbReference type="PANTHER" id="PTHR20854:SF4">
    <property type="entry name" value="INOSITOL-1-MONOPHOSPHATASE-RELATED"/>
    <property type="match status" value="1"/>
</dbReference>
<keyword evidence="3" id="KW-0460">Magnesium</keyword>
<dbReference type="PRINTS" id="PR00377">
    <property type="entry name" value="IMPHPHTASES"/>
</dbReference>
<dbReference type="InterPro" id="IPR000760">
    <property type="entry name" value="Inositol_monophosphatase-like"/>
</dbReference>
<evidence type="ECO:0000313" key="5">
    <source>
        <dbReference type="Proteomes" id="UP001500621"/>
    </source>
</evidence>
<dbReference type="SUPFAM" id="SSF56655">
    <property type="entry name" value="Carbohydrate phosphatase"/>
    <property type="match status" value="1"/>
</dbReference>
<sequence length="271" mass="28875">MTELDTDAVLRLLQEVAAEVIDPRFRSLAEGEVHEKNPGDLVTVADHEAEVLITRALLAAYPEAVVLGEEAYAQDASLVTRFAAAGAAGAGGHAFTVDPVDGTKNFVHGSPDHAVMVAEVRDGAVTRSWIWQPQHQDAYVAEHGAGAFRNGERLATTPPVGAPATWRVTTSRRRWLGQGIPGLRPFELTWVCCGVDYPHLVAGDADALLYGHAHPWDHSPGSLLLTEAGGHVGRLDGRPFDPTEQGPALVAAADRATYDELVARAAEHPLG</sequence>
<comment type="caution">
    <text evidence="4">The sequence shown here is derived from an EMBL/GenBank/DDBJ whole genome shotgun (WGS) entry which is preliminary data.</text>
</comment>
<dbReference type="PANTHER" id="PTHR20854">
    <property type="entry name" value="INOSITOL MONOPHOSPHATASE"/>
    <property type="match status" value="1"/>
</dbReference>
<gene>
    <name evidence="4" type="ORF">GCM10023226_11710</name>
</gene>
<evidence type="ECO:0000256" key="3">
    <source>
        <dbReference type="ARBA" id="ARBA00022842"/>
    </source>
</evidence>
<accession>A0ABP8VZI2</accession>
<dbReference type="Gene3D" id="3.40.190.80">
    <property type="match status" value="1"/>
</dbReference>
<keyword evidence="5" id="KW-1185">Reference proteome</keyword>
<dbReference type="InterPro" id="IPR020583">
    <property type="entry name" value="Inositol_monoP_metal-BS"/>
</dbReference>
<organism evidence="4 5">
    <name type="scientific">Nocardioides nanhaiensis</name>
    <dbReference type="NCBI Taxonomy" id="1476871"/>
    <lineage>
        <taxon>Bacteria</taxon>
        <taxon>Bacillati</taxon>
        <taxon>Actinomycetota</taxon>
        <taxon>Actinomycetes</taxon>
        <taxon>Propionibacteriales</taxon>
        <taxon>Nocardioidaceae</taxon>
        <taxon>Nocardioides</taxon>
    </lineage>
</organism>
<dbReference type="Proteomes" id="UP001500621">
    <property type="component" value="Unassembled WGS sequence"/>
</dbReference>
<proteinExistence type="predicted"/>
<keyword evidence="2" id="KW-0378">Hydrolase</keyword>
<dbReference type="CDD" id="cd01637">
    <property type="entry name" value="IMPase_like"/>
    <property type="match status" value="1"/>
</dbReference>
<dbReference type="Gene3D" id="3.30.540.10">
    <property type="entry name" value="Fructose-1,6-Bisphosphatase, subunit A, domain 1"/>
    <property type="match status" value="1"/>
</dbReference>
<dbReference type="RefSeq" id="WP_345263583.1">
    <property type="nucleotide sequence ID" value="NZ_BAABIM010000001.1"/>
</dbReference>
<dbReference type="Pfam" id="PF00459">
    <property type="entry name" value="Inositol_P"/>
    <property type="match status" value="1"/>
</dbReference>
<name>A0ABP8VZI2_9ACTN</name>
<dbReference type="EMBL" id="BAABIM010000001">
    <property type="protein sequence ID" value="GAA4676173.1"/>
    <property type="molecule type" value="Genomic_DNA"/>
</dbReference>
<dbReference type="PROSITE" id="PS00629">
    <property type="entry name" value="IMP_1"/>
    <property type="match status" value="1"/>
</dbReference>
<keyword evidence="1" id="KW-0479">Metal-binding</keyword>
<reference evidence="5" key="1">
    <citation type="journal article" date="2019" name="Int. J. Syst. Evol. Microbiol.">
        <title>The Global Catalogue of Microorganisms (GCM) 10K type strain sequencing project: providing services to taxonomists for standard genome sequencing and annotation.</title>
        <authorList>
            <consortium name="The Broad Institute Genomics Platform"/>
            <consortium name="The Broad Institute Genome Sequencing Center for Infectious Disease"/>
            <person name="Wu L."/>
            <person name="Ma J."/>
        </authorList>
    </citation>
    <scope>NUCLEOTIDE SEQUENCE [LARGE SCALE GENOMIC DNA]</scope>
    <source>
        <strain evidence="5">JCM 18127</strain>
    </source>
</reference>